<dbReference type="InterPro" id="IPR032675">
    <property type="entry name" value="LRR_dom_sf"/>
</dbReference>
<dbReference type="OMA" id="SAWNVKE"/>
<keyword evidence="2" id="KW-0677">Repeat</keyword>
<evidence type="ECO:0000256" key="1">
    <source>
        <dbReference type="ARBA" id="ARBA00022614"/>
    </source>
</evidence>
<dbReference type="InterPro" id="IPR001611">
    <property type="entry name" value="Leu-rich_rpt"/>
</dbReference>
<dbReference type="SUPFAM" id="SSF52058">
    <property type="entry name" value="L domain-like"/>
    <property type="match status" value="1"/>
</dbReference>
<dbReference type="InterPro" id="IPR001736">
    <property type="entry name" value="PLipase_D/transphosphatidylase"/>
</dbReference>
<dbReference type="Gene3D" id="6.10.280.140">
    <property type="match status" value="1"/>
</dbReference>
<reference evidence="6" key="2">
    <citation type="submission" date="2020-05" db="UniProtKB">
        <authorList>
            <consortium name="EnsemblMetazoa"/>
        </authorList>
    </citation>
    <scope>IDENTIFICATION</scope>
</reference>
<dbReference type="STRING" id="74873.A0A084WEL2"/>
<dbReference type="EMBL" id="ATLV01023221">
    <property type="status" value="NOT_ANNOTATED_CDS"/>
    <property type="molecule type" value="Genomic_DNA"/>
</dbReference>
<keyword evidence="7" id="KW-1185">Reference proteome</keyword>
<dbReference type="VEuPathDB" id="VectorBase:ASIC016651"/>
<dbReference type="EMBL" id="KE525341">
    <property type="protein sequence ID" value="KFB48656.1"/>
    <property type="molecule type" value="Genomic_DNA"/>
</dbReference>
<evidence type="ECO:0000313" key="7">
    <source>
        <dbReference type="Proteomes" id="UP000030765"/>
    </source>
</evidence>
<dbReference type="InterPro" id="IPR048481">
    <property type="entry name" value="LRIM1_APL1C-like_dimer"/>
</dbReference>
<sequence>MVQGQVFRVYETPRNSGIFKIESVVDGDLRNALRSINTPWNVKSLDLSGNVLSKINANDFMGFNSLQELKLDSNVITGEVDVRSLRIVTLDVSNNFISRVVVGPSLKNLHATSNNITTVSCTGSQQGKKFHLDSNKINSLTDLSAPCRQGLEVLNLELNDIDIIDFAHLYESRDTLVTLNLGLNFIYDVKNSNAFEFVFRNLAKLDLQNNKIAFMSGALNAANNAEINLSHNKLVLIDDNLKVLVNKFDLRGNEFQCQTLHKYFTKAPNKSIAPKYVDEKCTKNLKGICCEDLNAPFADRLIALKRREQSLFKQGNEAEEQKQCEKENALRSQRLAAIVQKYNLQVKLADQQRREKATLNVTKYELEGKLKEKEEIIHALTELLEAEAKNLDLKYKENTLEMIDEIVQYYEDRYNAEQNKQRQAIKDLESFQKMIEQQLEEKERLEKLNLDADFALQKANATLTELKEKQAQLTKTLAERTPKNTQ</sequence>
<dbReference type="GO" id="GO:0003824">
    <property type="term" value="F:catalytic activity"/>
    <property type="evidence" value="ECO:0007669"/>
    <property type="project" value="InterPro"/>
</dbReference>
<feature type="coiled-coil region" evidence="3">
    <location>
        <begin position="425"/>
        <end position="476"/>
    </location>
</feature>
<keyword evidence="3" id="KW-0175">Coiled coil</keyword>
<feature type="domain" description="PLD phosphodiesterase" evidence="4">
    <location>
        <begin position="226"/>
        <end position="254"/>
    </location>
</feature>
<dbReference type="PROSITE" id="PS50035">
    <property type="entry name" value="PLD"/>
    <property type="match status" value="1"/>
</dbReference>
<organism evidence="5">
    <name type="scientific">Anopheles sinensis</name>
    <name type="common">Mosquito</name>
    <dbReference type="NCBI Taxonomy" id="74873"/>
    <lineage>
        <taxon>Eukaryota</taxon>
        <taxon>Metazoa</taxon>
        <taxon>Ecdysozoa</taxon>
        <taxon>Arthropoda</taxon>
        <taxon>Hexapoda</taxon>
        <taxon>Insecta</taxon>
        <taxon>Pterygota</taxon>
        <taxon>Neoptera</taxon>
        <taxon>Endopterygota</taxon>
        <taxon>Diptera</taxon>
        <taxon>Nematocera</taxon>
        <taxon>Culicoidea</taxon>
        <taxon>Culicidae</taxon>
        <taxon>Anophelinae</taxon>
        <taxon>Anopheles</taxon>
    </lineage>
</organism>
<dbReference type="Gene3D" id="3.80.10.10">
    <property type="entry name" value="Ribonuclease Inhibitor"/>
    <property type="match status" value="1"/>
</dbReference>
<dbReference type="EnsemblMetazoa" id="ASIC016651-RA">
    <property type="protein sequence ID" value="ASIC016651-PA"/>
    <property type="gene ID" value="ASIC016651"/>
</dbReference>
<dbReference type="Proteomes" id="UP000030765">
    <property type="component" value="Unassembled WGS sequence"/>
</dbReference>
<evidence type="ECO:0000259" key="4">
    <source>
        <dbReference type="PROSITE" id="PS50035"/>
    </source>
</evidence>
<reference evidence="5 7" key="1">
    <citation type="journal article" date="2014" name="BMC Genomics">
        <title>Genome sequence of Anopheles sinensis provides insight into genetics basis of mosquito competence for malaria parasites.</title>
        <authorList>
            <person name="Zhou D."/>
            <person name="Zhang D."/>
            <person name="Ding G."/>
            <person name="Shi L."/>
            <person name="Hou Q."/>
            <person name="Ye Y."/>
            <person name="Xu Y."/>
            <person name="Zhou H."/>
            <person name="Xiong C."/>
            <person name="Li S."/>
            <person name="Yu J."/>
            <person name="Hong S."/>
            <person name="Yu X."/>
            <person name="Zou P."/>
            <person name="Chen C."/>
            <person name="Chang X."/>
            <person name="Wang W."/>
            <person name="Lv Y."/>
            <person name="Sun Y."/>
            <person name="Ma L."/>
            <person name="Shen B."/>
            <person name="Zhu C."/>
        </authorList>
    </citation>
    <scope>NUCLEOTIDE SEQUENCE [LARGE SCALE GENOMIC DNA]</scope>
</reference>
<dbReference type="Pfam" id="PF13855">
    <property type="entry name" value="LRR_8"/>
    <property type="match status" value="1"/>
</dbReference>
<dbReference type="OrthoDB" id="660555at2759"/>
<dbReference type="VEuPathDB" id="VectorBase:ASIS019628"/>
<gene>
    <name evidence="5" type="ORF">ZHAS_00016651</name>
</gene>
<evidence type="ECO:0000256" key="2">
    <source>
        <dbReference type="ARBA" id="ARBA00022737"/>
    </source>
</evidence>
<evidence type="ECO:0000313" key="6">
    <source>
        <dbReference type="EnsemblMetazoa" id="ASIC016651-PA"/>
    </source>
</evidence>
<dbReference type="Pfam" id="PF20733">
    <property type="entry name" value="LRIM1_dimer"/>
    <property type="match status" value="1"/>
</dbReference>
<keyword evidence="1" id="KW-0433">Leucine-rich repeat</keyword>
<dbReference type="PANTHER" id="PTHR24366:SF96">
    <property type="entry name" value="LEUCINE RICH REPEAT CONTAINING 53"/>
    <property type="match status" value="1"/>
</dbReference>
<name>A0A084WEL2_ANOSI</name>
<protein>
    <submittedName>
        <fullName evidence="6">PLD phosphodiesterase domain-containing protein</fullName>
    </submittedName>
</protein>
<dbReference type="Gene3D" id="1.20.5.4090">
    <property type="match status" value="1"/>
</dbReference>
<proteinExistence type="predicted"/>
<dbReference type="PANTHER" id="PTHR24366">
    <property type="entry name" value="IG(IMMUNOGLOBULIN) AND LRR(LEUCINE RICH REPEAT) DOMAINS"/>
    <property type="match status" value="1"/>
</dbReference>
<accession>A0A084WEL2</accession>
<dbReference type="AlphaFoldDB" id="A0A084WEL2"/>
<evidence type="ECO:0000256" key="3">
    <source>
        <dbReference type="SAM" id="Coils"/>
    </source>
</evidence>
<evidence type="ECO:0000313" key="5">
    <source>
        <dbReference type="EMBL" id="KFB48656.1"/>
    </source>
</evidence>